<keyword evidence="13 20" id="KW-0067">ATP-binding</keyword>
<dbReference type="SUPFAM" id="SSF53623">
    <property type="entry name" value="MurD-like peptide ligases, catalytic domain"/>
    <property type="match status" value="1"/>
</dbReference>
<keyword evidence="16" id="KW-0472">Membrane</keyword>
<feature type="binding site" evidence="21">
    <location>
        <position position="228"/>
    </location>
    <ligand>
        <name>Mg(2+)</name>
        <dbReference type="ChEBI" id="CHEBI:18420"/>
        <label>2</label>
    </ligand>
</feature>
<protein>
    <recommendedName>
        <fullName evidence="6">tetrahydrofolate synthase</fullName>
        <ecNumber evidence="6">6.3.2.17</ecNumber>
    </recommendedName>
    <alternativeName>
        <fullName evidence="18">Folylpoly-gamma-glutamate synthetase</fullName>
    </alternativeName>
    <alternativeName>
        <fullName evidence="17">Tetrahydrofolylpolyglutamate synthase</fullName>
    </alternativeName>
</protein>
<name>A0AAD8ALT3_DIPPU</name>
<dbReference type="PIRSF" id="PIRSF038895">
    <property type="entry name" value="FPGS"/>
    <property type="match status" value="1"/>
</dbReference>
<dbReference type="InterPro" id="IPR023600">
    <property type="entry name" value="Folylpolyglutamate_synth_euk"/>
</dbReference>
<dbReference type="GO" id="GO:0046872">
    <property type="term" value="F:metal ion binding"/>
    <property type="evidence" value="ECO:0007669"/>
    <property type="project" value="UniProtKB-KW"/>
</dbReference>
<dbReference type="Gene3D" id="3.90.190.20">
    <property type="entry name" value="Mur ligase, C-terminal domain"/>
    <property type="match status" value="1"/>
</dbReference>
<evidence type="ECO:0000256" key="19">
    <source>
        <dbReference type="ARBA" id="ARBA00047493"/>
    </source>
</evidence>
<reference evidence="22" key="1">
    <citation type="journal article" date="2023" name="IScience">
        <title>Live-bearing cockroach genome reveals convergent evolutionary mechanisms linked to viviparity in insects and beyond.</title>
        <authorList>
            <person name="Fouks B."/>
            <person name="Harrison M.C."/>
            <person name="Mikhailova A.A."/>
            <person name="Marchal E."/>
            <person name="English S."/>
            <person name="Carruthers M."/>
            <person name="Jennings E.C."/>
            <person name="Chiamaka E.L."/>
            <person name="Frigard R.A."/>
            <person name="Pippel M."/>
            <person name="Attardo G.M."/>
            <person name="Benoit J.B."/>
            <person name="Bornberg-Bauer E."/>
            <person name="Tobe S.S."/>
        </authorList>
    </citation>
    <scope>NUCLEOTIDE SEQUENCE</scope>
    <source>
        <strain evidence="22">Stay&amp;Tobe</strain>
    </source>
</reference>
<feature type="binding site" evidence="20">
    <location>
        <position position="360"/>
    </location>
    <ligand>
        <name>ATP</name>
        <dbReference type="ChEBI" id="CHEBI:30616"/>
    </ligand>
</feature>
<dbReference type="PANTHER" id="PTHR11136">
    <property type="entry name" value="FOLYLPOLYGLUTAMATE SYNTHASE-RELATED"/>
    <property type="match status" value="1"/>
</dbReference>
<comment type="caution">
    <text evidence="22">The sequence shown here is derived from an EMBL/GenBank/DDBJ whole genome shotgun (WGS) entry which is preliminary data.</text>
</comment>
<keyword evidence="12" id="KW-0999">Mitochondrion inner membrane</keyword>
<evidence type="ECO:0000256" key="6">
    <source>
        <dbReference type="ARBA" id="ARBA00013025"/>
    </source>
</evidence>
<evidence type="ECO:0000256" key="2">
    <source>
        <dbReference type="ARBA" id="ARBA00004305"/>
    </source>
</evidence>
<proteinExistence type="inferred from homology"/>
<evidence type="ECO:0000256" key="17">
    <source>
        <dbReference type="ARBA" id="ARBA00030592"/>
    </source>
</evidence>
<dbReference type="GO" id="GO:0006730">
    <property type="term" value="P:one-carbon metabolic process"/>
    <property type="evidence" value="ECO:0007669"/>
    <property type="project" value="UniProtKB-KW"/>
</dbReference>
<dbReference type="AlphaFoldDB" id="A0AAD8ALT3"/>
<sequence length="533" mass="60026">MIDRLVMGALFRRFKMVFGDYSSGVTSVCQISVKASSNSYNYEDAVKMLNSLQTNASVLQEIKKRNQAHSFQVKNIEETVKYLVRSGVSLEKIDDLSIIHVSGTKGKGSTCAFCESILRHHGYKTGFYSSPHLVAVRERIRINGQPLSQNDFTKYFWKLYNKLNTFKENENDMPPYFKFLTVLAFNVFLAEKVDVAIIEVGIGGEYDCTNILDKKVSTVGITSLGLDHTSLLGNTIEEIAWQKAGIMKPGSVAITVEQPPQALQVLQQRAAERKSTLLMAPSLDLYKWDCFIPQLNALADVQLLNASLAVQLAHTWMYTSNNASIQCVQTGEEDFETRSPLFPLSSTMASGLTNCMWPGRNQIISDDRIQYFLDGAHTKESLELCAQWFVHHSEQITNKNVPVRVLIFNCTGNRDSKTLLLPLVECHFDLVIFCPNNITTTTDITSDQANFMTTTAQQLERCEKNQEAWQEIQKENKTSAEIKFFPCVSDTLTFVQKRCMDEDIDYHVFVTGSLHLVGSVMSMLDPELNLTLS</sequence>
<evidence type="ECO:0000256" key="3">
    <source>
        <dbReference type="ARBA" id="ARBA00004496"/>
    </source>
</evidence>
<comment type="catalytic activity">
    <reaction evidence="19">
        <text>(6S)-5,6,7,8-tetrahydrofolyl-(gamma-L-Glu)(n) + L-glutamate + ATP = (6S)-5,6,7,8-tetrahydrofolyl-(gamma-L-Glu)(n+1) + ADP + phosphate + H(+)</text>
        <dbReference type="Rhea" id="RHEA:10580"/>
        <dbReference type="Rhea" id="RHEA-COMP:14738"/>
        <dbReference type="Rhea" id="RHEA-COMP:14740"/>
        <dbReference type="ChEBI" id="CHEBI:15378"/>
        <dbReference type="ChEBI" id="CHEBI:29985"/>
        <dbReference type="ChEBI" id="CHEBI:30616"/>
        <dbReference type="ChEBI" id="CHEBI:43474"/>
        <dbReference type="ChEBI" id="CHEBI:141005"/>
        <dbReference type="ChEBI" id="CHEBI:456216"/>
        <dbReference type="EC" id="6.3.2.17"/>
    </reaction>
</comment>
<evidence type="ECO:0000256" key="9">
    <source>
        <dbReference type="ARBA" id="ARBA00022598"/>
    </source>
</evidence>
<evidence type="ECO:0000256" key="16">
    <source>
        <dbReference type="ARBA" id="ARBA00023136"/>
    </source>
</evidence>
<dbReference type="GO" id="GO:0005743">
    <property type="term" value="C:mitochondrial inner membrane"/>
    <property type="evidence" value="ECO:0007669"/>
    <property type="project" value="UniProtKB-SubCell"/>
</dbReference>
<evidence type="ECO:0000256" key="7">
    <source>
        <dbReference type="ARBA" id="ARBA00022490"/>
    </source>
</evidence>
<comment type="subcellular location">
    <subcellularLocation>
        <location evidence="3">Cytoplasm</location>
    </subcellularLocation>
    <subcellularLocation>
        <location evidence="1">Mitochondrion inner membrane</location>
    </subcellularLocation>
    <subcellularLocation>
        <location evidence="2">Mitochondrion matrix</location>
    </subcellularLocation>
</comment>
<accession>A0AAD8ALT3</accession>
<keyword evidence="7" id="KW-0963">Cytoplasm</keyword>
<keyword evidence="14 21" id="KW-0460">Magnesium</keyword>
<dbReference type="GO" id="GO:0004326">
    <property type="term" value="F:tetrahydrofolylpolyglutamate synthase activity"/>
    <property type="evidence" value="ECO:0007669"/>
    <property type="project" value="UniProtKB-EC"/>
</dbReference>
<feature type="non-terminal residue" evidence="22">
    <location>
        <position position="533"/>
    </location>
</feature>
<keyword evidence="9" id="KW-0436">Ligase</keyword>
<evidence type="ECO:0000256" key="5">
    <source>
        <dbReference type="ARBA" id="ARBA00008276"/>
    </source>
</evidence>
<evidence type="ECO:0000256" key="11">
    <source>
        <dbReference type="ARBA" id="ARBA00022741"/>
    </source>
</evidence>
<dbReference type="GO" id="GO:0005524">
    <property type="term" value="F:ATP binding"/>
    <property type="evidence" value="ECO:0007669"/>
    <property type="project" value="UniProtKB-KW"/>
</dbReference>
<dbReference type="GO" id="GO:0005759">
    <property type="term" value="C:mitochondrial matrix"/>
    <property type="evidence" value="ECO:0007669"/>
    <property type="project" value="UniProtKB-SubCell"/>
</dbReference>
<dbReference type="NCBIfam" id="TIGR01499">
    <property type="entry name" value="folC"/>
    <property type="match status" value="1"/>
</dbReference>
<dbReference type="InterPro" id="IPR001645">
    <property type="entry name" value="Folylpolyglutamate_synth"/>
</dbReference>
<evidence type="ECO:0000256" key="14">
    <source>
        <dbReference type="ARBA" id="ARBA00022842"/>
    </source>
</evidence>
<dbReference type="EMBL" id="JASPKZ010000013">
    <property type="protein sequence ID" value="KAJ9601494.1"/>
    <property type="molecule type" value="Genomic_DNA"/>
</dbReference>
<dbReference type="InterPro" id="IPR036565">
    <property type="entry name" value="Mur-like_cat_sf"/>
</dbReference>
<keyword evidence="23" id="KW-1185">Reference proteome</keyword>
<feature type="binding site" evidence="21">
    <location>
        <position position="130"/>
    </location>
    <ligand>
        <name>Mg(2+)</name>
        <dbReference type="ChEBI" id="CHEBI:18420"/>
        <label>1</label>
    </ligand>
</feature>
<dbReference type="SUPFAM" id="SSF53244">
    <property type="entry name" value="MurD-like peptide ligases, peptide-binding domain"/>
    <property type="match status" value="1"/>
</dbReference>
<dbReference type="InterPro" id="IPR036615">
    <property type="entry name" value="Mur_ligase_C_dom_sf"/>
</dbReference>
<dbReference type="PROSITE" id="PS01012">
    <property type="entry name" value="FOLYLPOLYGLU_SYNT_2"/>
    <property type="match status" value="1"/>
</dbReference>
<keyword evidence="11 20" id="KW-0547">Nucleotide-binding</keyword>
<keyword evidence="10 21" id="KW-0479">Metal-binding</keyword>
<dbReference type="GO" id="GO:0005829">
    <property type="term" value="C:cytosol"/>
    <property type="evidence" value="ECO:0007669"/>
    <property type="project" value="TreeGrafter"/>
</dbReference>
<evidence type="ECO:0000256" key="12">
    <source>
        <dbReference type="ARBA" id="ARBA00022792"/>
    </source>
</evidence>
<keyword evidence="8" id="KW-0554">One-carbon metabolism</keyword>
<evidence type="ECO:0000256" key="1">
    <source>
        <dbReference type="ARBA" id="ARBA00004273"/>
    </source>
</evidence>
<feature type="binding site" evidence="20">
    <location>
        <position position="374"/>
    </location>
    <ligand>
        <name>ATP</name>
        <dbReference type="ChEBI" id="CHEBI:30616"/>
    </ligand>
</feature>
<comment type="similarity">
    <text evidence="5">Belongs to the folylpolyglutamate synthase family.</text>
</comment>
<dbReference type="Proteomes" id="UP001233999">
    <property type="component" value="Unassembled WGS sequence"/>
</dbReference>
<evidence type="ECO:0000256" key="10">
    <source>
        <dbReference type="ARBA" id="ARBA00022723"/>
    </source>
</evidence>
<reference evidence="22" key="2">
    <citation type="submission" date="2023-05" db="EMBL/GenBank/DDBJ databases">
        <authorList>
            <person name="Fouks B."/>
        </authorList>
    </citation>
    <scope>NUCLEOTIDE SEQUENCE</scope>
    <source>
        <strain evidence="22">Stay&amp;Tobe</strain>
        <tissue evidence="22">Testes</tissue>
    </source>
</reference>
<dbReference type="InterPro" id="IPR018109">
    <property type="entry name" value="Folylpolyglutamate_synth_CS"/>
</dbReference>
<evidence type="ECO:0000256" key="21">
    <source>
        <dbReference type="PIRSR" id="PIRSR038895-2"/>
    </source>
</evidence>
<evidence type="ECO:0000256" key="18">
    <source>
        <dbReference type="ARBA" id="ARBA00030876"/>
    </source>
</evidence>
<dbReference type="PANTHER" id="PTHR11136:SF5">
    <property type="entry name" value="FOLYLPOLYGLUTAMATE SYNTHASE, MITOCHONDRIAL"/>
    <property type="match status" value="1"/>
</dbReference>
<feature type="binding site" evidence="21">
    <location>
        <position position="199"/>
    </location>
    <ligand>
        <name>Mg(2+)</name>
        <dbReference type="ChEBI" id="CHEBI:18420"/>
        <label>1</label>
    </ligand>
</feature>
<dbReference type="EC" id="6.3.2.17" evidence="6"/>
<evidence type="ECO:0000313" key="22">
    <source>
        <dbReference type="EMBL" id="KAJ9601494.1"/>
    </source>
</evidence>
<keyword evidence="15" id="KW-0496">Mitochondrion</keyword>
<comment type="pathway">
    <text evidence="4">Cofactor biosynthesis; tetrahydrofolylpolyglutamate biosynthesis.</text>
</comment>
<evidence type="ECO:0000313" key="23">
    <source>
        <dbReference type="Proteomes" id="UP001233999"/>
    </source>
</evidence>
<dbReference type="Gene3D" id="3.40.1190.10">
    <property type="entry name" value="Mur-like, catalytic domain"/>
    <property type="match status" value="1"/>
</dbReference>
<evidence type="ECO:0000256" key="20">
    <source>
        <dbReference type="PIRSR" id="PIRSR038895-1"/>
    </source>
</evidence>
<gene>
    <name evidence="22" type="ORF">L9F63_000333</name>
</gene>
<evidence type="ECO:0000256" key="13">
    <source>
        <dbReference type="ARBA" id="ARBA00022840"/>
    </source>
</evidence>
<evidence type="ECO:0000256" key="4">
    <source>
        <dbReference type="ARBA" id="ARBA00005150"/>
    </source>
</evidence>
<evidence type="ECO:0000256" key="15">
    <source>
        <dbReference type="ARBA" id="ARBA00023128"/>
    </source>
</evidence>
<organism evidence="22 23">
    <name type="scientific">Diploptera punctata</name>
    <name type="common">Pacific beetle cockroach</name>
    <dbReference type="NCBI Taxonomy" id="6984"/>
    <lineage>
        <taxon>Eukaryota</taxon>
        <taxon>Metazoa</taxon>
        <taxon>Ecdysozoa</taxon>
        <taxon>Arthropoda</taxon>
        <taxon>Hexapoda</taxon>
        <taxon>Insecta</taxon>
        <taxon>Pterygota</taxon>
        <taxon>Neoptera</taxon>
        <taxon>Polyneoptera</taxon>
        <taxon>Dictyoptera</taxon>
        <taxon>Blattodea</taxon>
        <taxon>Blaberoidea</taxon>
        <taxon>Blaberidae</taxon>
        <taxon>Diplopterinae</taxon>
        <taxon>Diploptera</taxon>
    </lineage>
</organism>
<dbReference type="PROSITE" id="PS01011">
    <property type="entry name" value="FOLYLPOLYGLU_SYNT_1"/>
    <property type="match status" value="1"/>
</dbReference>
<evidence type="ECO:0000256" key="8">
    <source>
        <dbReference type="ARBA" id="ARBA00022563"/>
    </source>
</evidence>